<dbReference type="Pfam" id="PF14647">
    <property type="entry name" value="FAM91_N"/>
    <property type="match status" value="1"/>
</dbReference>
<proteinExistence type="inferred from homology"/>
<dbReference type="InterPro" id="IPR039199">
    <property type="entry name" value="FAM91"/>
</dbReference>
<dbReference type="Proteomes" id="UP000492821">
    <property type="component" value="Unassembled WGS sequence"/>
</dbReference>
<accession>A0A7E4VXX9</accession>
<feature type="compositionally biased region" description="Low complexity" evidence="2">
    <location>
        <begin position="825"/>
        <end position="844"/>
    </location>
</feature>
<feature type="domain" description="FAM91 C-terminal" evidence="4">
    <location>
        <begin position="498"/>
        <end position="927"/>
    </location>
</feature>
<evidence type="ECO:0000313" key="5">
    <source>
        <dbReference type="Proteomes" id="UP000492821"/>
    </source>
</evidence>
<dbReference type="PANTHER" id="PTHR28441:SF2">
    <property type="entry name" value="PROTEIN FAM91A1"/>
    <property type="match status" value="1"/>
</dbReference>
<evidence type="ECO:0000259" key="3">
    <source>
        <dbReference type="Pfam" id="PF14647"/>
    </source>
</evidence>
<keyword evidence="5" id="KW-1185">Reference proteome</keyword>
<comment type="similarity">
    <text evidence="1">Belongs to the FAM91 family.</text>
</comment>
<sequence length="963" mass="107414">MQSRTSGSVSTTPRRAVGSSQRNRTMNMRKRSVQTGRETASNVRATRLLCGQPSWPSLDVDDDTEVDLDALRPCRVRVYITNAPGMAATITDEIETSIRKKVPWPRLPEQQRIALGNSPREYDKRILDFSIRNQFRYKGNLVRQVKRNEEEYYLTLLDYSRSKLMLFPYHLSDVVVKGLRETPFIYYIKMLADIMDNEKSYDSLPNFTAADGVRLLGIGRNQYIDLMNQSRSSRRFFKRGKNVRELLPTKPVEFPIEPWYVLVDGCILENDMKLLTPPEKDVIDRLLDTGPIVCGTIDKAIVRALYEKGLVFLEVPITNFDYVYVPTLDGFVMNRVQGDFLETLLYKIFVTLDGQTTPKEIAELLDVDDELVRNAISVFCRLGFARKRCADVPLYHQSWASRTPPAADLLASPSSSGHDVSTASSGSYKDALSQQESSFLADLSASLVSNATVDFDEDEDLAHALESALAGSPFEPGANPGSLAGSALATPSTGLDAQKKLAFLFDSTLTAFLMMGNLSTSLKNHAVTLFEVGKLGDEAVDNFVDELQQVKFFAEGEAQRYSEHARTLLHTIQALRASNELDLIRGESLLNLDRHARQRVIAKAYRAVFSMAPLSPEACSLPSISNVAFFGAPCVEATSPWFRLWLYELVGGGPPSVYIPMGVRLPRIPPVLWTAPRVVISTGAHEPLILPTGTALLTLNDTLLNAAVLLQGYPDVVDDTEVINVPFSFKDDFAEGAEAGSDPRNFIHHPAVAKLRSSLNLDVLCGYIVLVKYSPLKYHPGPFYNEADRFRDESEADTPEEAGNSATDVESVEFIRPDSRRSLHTPDSTSFGATTTTSWTNSVTKDPRRALSRRVRLDEGEEFADYRLLDVVFGLPLFDEHLNKILCAKVVTNELLSPENIENVKFAVHHLIESSQTFVAKYRGFNTECYIDTDVNTLPLPTDAVVFDPKHGQVRPVYDIFRA</sequence>
<evidence type="ECO:0000259" key="4">
    <source>
        <dbReference type="Pfam" id="PF14648"/>
    </source>
</evidence>
<reference evidence="6" key="2">
    <citation type="submission" date="2020-10" db="UniProtKB">
        <authorList>
            <consortium name="WormBaseParasite"/>
        </authorList>
    </citation>
    <scope>IDENTIFICATION</scope>
</reference>
<dbReference type="AlphaFoldDB" id="A0A7E4VXX9"/>
<feature type="region of interest" description="Disordered" evidence="2">
    <location>
        <begin position="1"/>
        <end position="39"/>
    </location>
</feature>
<feature type="region of interest" description="Disordered" evidence="2">
    <location>
        <begin position="791"/>
        <end position="844"/>
    </location>
</feature>
<reference evidence="5" key="1">
    <citation type="journal article" date="2013" name="Genetics">
        <title>The draft genome and transcriptome of Panagrellus redivivus are shaped by the harsh demands of a free-living lifestyle.</title>
        <authorList>
            <person name="Srinivasan J."/>
            <person name="Dillman A.R."/>
            <person name="Macchietto M.G."/>
            <person name="Heikkinen L."/>
            <person name="Lakso M."/>
            <person name="Fracchia K.M."/>
            <person name="Antoshechkin I."/>
            <person name="Mortazavi A."/>
            <person name="Wong G."/>
            <person name="Sternberg P.W."/>
        </authorList>
    </citation>
    <scope>NUCLEOTIDE SEQUENCE [LARGE SCALE GENOMIC DNA]</scope>
    <source>
        <strain evidence="5">MT8872</strain>
    </source>
</reference>
<dbReference type="InterPro" id="IPR028097">
    <property type="entry name" value="FAM91_C_dom"/>
</dbReference>
<dbReference type="PANTHER" id="PTHR28441">
    <property type="entry name" value="PROTEIN FAM91A1"/>
    <property type="match status" value="1"/>
</dbReference>
<dbReference type="InterPro" id="IPR028091">
    <property type="entry name" value="FAM91_N_dom"/>
</dbReference>
<protein>
    <submittedName>
        <fullName evidence="6">General transcription factor 3C polypeptide 1</fullName>
    </submittedName>
</protein>
<feature type="domain" description="FAM91 N-terminal" evidence="3">
    <location>
        <begin position="98"/>
        <end position="399"/>
    </location>
</feature>
<organism evidence="5 6">
    <name type="scientific">Panagrellus redivivus</name>
    <name type="common">Microworm</name>
    <dbReference type="NCBI Taxonomy" id="6233"/>
    <lineage>
        <taxon>Eukaryota</taxon>
        <taxon>Metazoa</taxon>
        <taxon>Ecdysozoa</taxon>
        <taxon>Nematoda</taxon>
        <taxon>Chromadorea</taxon>
        <taxon>Rhabditida</taxon>
        <taxon>Tylenchina</taxon>
        <taxon>Panagrolaimomorpha</taxon>
        <taxon>Panagrolaimoidea</taxon>
        <taxon>Panagrolaimidae</taxon>
        <taxon>Panagrellus</taxon>
    </lineage>
</organism>
<evidence type="ECO:0000256" key="1">
    <source>
        <dbReference type="ARBA" id="ARBA00010319"/>
    </source>
</evidence>
<evidence type="ECO:0000313" key="6">
    <source>
        <dbReference type="WBParaSite" id="Pan_g4372.t1"/>
    </source>
</evidence>
<evidence type="ECO:0000256" key="2">
    <source>
        <dbReference type="SAM" id="MobiDB-lite"/>
    </source>
</evidence>
<feature type="compositionally biased region" description="Polar residues" evidence="2">
    <location>
        <begin position="1"/>
        <end position="26"/>
    </location>
</feature>
<dbReference type="Pfam" id="PF14648">
    <property type="entry name" value="FAM91_C"/>
    <property type="match status" value="1"/>
</dbReference>
<dbReference type="WBParaSite" id="Pan_g4372.t1">
    <property type="protein sequence ID" value="Pan_g4372.t1"/>
    <property type="gene ID" value="Pan_g4372"/>
</dbReference>
<name>A0A7E4VXX9_PANRE</name>